<dbReference type="Proteomes" id="UP000663881">
    <property type="component" value="Unassembled WGS sequence"/>
</dbReference>
<feature type="transmembrane region" description="Helical" evidence="1">
    <location>
        <begin position="16"/>
        <end position="38"/>
    </location>
</feature>
<evidence type="ECO:0000313" key="2">
    <source>
        <dbReference type="EMBL" id="CAF4462083.1"/>
    </source>
</evidence>
<accession>A0A820T6K9</accession>
<keyword evidence="1" id="KW-0812">Transmembrane</keyword>
<keyword evidence="1" id="KW-1133">Transmembrane helix</keyword>
<sequence>MSSRQTERHEKPYMTWLNLALSAFIPLAIGVGTVVITMQQQHNEDRRFQQIQDNEYRRHEQDQQQADSLHYQNVYSHYITDISNSIFKQQNQTTIFVDNRTRLDYIRSQTLTTLVDLDCQ</sequence>
<keyword evidence="1" id="KW-0472">Membrane</keyword>
<feature type="non-terminal residue" evidence="2">
    <location>
        <position position="120"/>
    </location>
</feature>
<dbReference type="EMBL" id="CAJOAY010037145">
    <property type="protein sequence ID" value="CAF4462083.1"/>
    <property type="molecule type" value="Genomic_DNA"/>
</dbReference>
<protein>
    <submittedName>
        <fullName evidence="2">Uncharacterized protein</fullName>
    </submittedName>
</protein>
<evidence type="ECO:0000313" key="3">
    <source>
        <dbReference type="Proteomes" id="UP000663881"/>
    </source>
</evidence>
<dbReference type="AlphaFoldDB" id="A0A820T6K9"/>
<comment type="caution">
    <text evidence="2">The sequence shown here is derived from an EMBL/GenBank/DDBJ whole genome shotgun (WGS) entry which is preliminary data.</text>
</comment>
<proteinExistence type="predicted"/>
<evidence type="ECO:0000256" key="1">
    <source>
        <dbReference type="SAM" id="Phobius"/>
    </source>
</evidence>
<name>A0A820T6K9_9BILA</name>
<gene>
    <name evidence="2" type="ORF">OKA104_LOCUS54756</name>
</gene>
<organism evidence="2 3">
    <name type="scientific">Adineta steineri</name>
    <dbReference type="NCBI Taxonomy" id="433720"/>
    <lineage>
        <taxon>Eukaryota</taxon>
        <taxon>Metazoa</taxon>
        <taxon>Spiralia</taxon>
        <taxon>Gnathifera</taxon>
        <taxon>Rotifera</taxon>
        <taxon>Eurotatoria</taxon>
        <taxon>Bdelloidea</taxon>
        <taxon>Adinetida</taxon>
        <taxon>Adinetidae</taxon>
        <taxon>Adineta</taxon>
    </lineage>
</organism>
<reference evidence="2" key="1">
    <citation type="submission" date="2021-02" db="EMBL/GenBank/DDBJ databases">
        <authorList>
            <person name="Nowell W R."/>
        </authorList>
    </citation>
    <scope>NUCLEOTIDE SEQUENCE</scope>
</reference>